<reference evidence="2 3" key="1">
    <citation type="submission" date="2024-06" db="EMBL/GenBank/DDBJ databases">
        <title>The draft genome of Grus japonensis, version 3.</title>
        <authorList>
            <person name="Nabeshima K."/>
            <person name="Suzuki S."/>
            <person name="Onuma M."/>
        </authorList>
    </citation>
    <scope>NUCLEOTIDE SEQUENCE [LARGE SCALE GENOMIC DNA]</scope>
    <source>
        <strain evidence="2 3">451A</strain>
    </source>
</reference>
<name>A0ABC9X933_GRUJA</name>
<gene>
    <name evidence="2" type="ORF">GRJ2_001886100</name>
</gene>
<dbReference type="AlphaFoldDB" id="A0ABC9X933"/>
<organism evidence="2 3">
    <name type="scientific">Grus japonensis</name>
    <name type="common">Japanese crane</name>
    <name type="synonym">Red-crowned crane</name>
    <dbReference type="NCBI Taxonomy" id="30415"/>
    <lineage>
        <taxon>Eukaryota</taxon>
        <taxon>Metazoa</taxon>
        <taxon>Chordata</taxon>
        <taxon>Craniata</taxon>
        <taxon>Vertebrata</taxon>
        <taxon>Euteleostomi</taxon>
        <taxon>Archelosauria</taxon>
        <taxon>Archosauria</taxon>
        <taxon>Dinosauria</taxon>
        <taxon>Saurischia</taxon>
        <taxon>Theropoda</taxon>
        <taxon>Coelurosauria</taxon>
        <taxon>Aves</taxon>
        <taxon>Neognathae</taxon>
        <taxon>Neoaves</taxon>
        <taxon>Gruiformes</taxon>
        <taxon>Gruidae</taxon>
        <taxon>Grus</taxon>
    </lineage>
</organism>
<dbReference type="EMBL" id="BAAFJT010000010">
    <property type="protein sequence ID" value="GAB0194208.1"/>
    <property type="molecule type" value="Genomic_DNA"/>
</dbReference>
<keyword evidence="1" id="KW-0812">Transmembrane</keyword>
<evidence type="ECO:0000256" key="1">
    <source>
        <dbReference type="SAM" id="Phobius"/>
    </source>
</evidence>
<keyword evidence="3" id="KW-1185">Reference proteome</keyword>
<proteinExistence type="predicted"/>
<evidence type="ECO:0000313" key="3">
    <source>
        <dbReference type="Proteomes" id="UP001623348"/>
    </source>
</evidence>
<sequence>MYLYSGKKQQKGWKLYAELLILVLAVKSDTVQYCLKMPTRIVHTLIFLGYYWILFLLPKIQMAGWVKDLEQNSILCVPDVLRN</sequence>
<feature type="transmembrane region" description="Helical" evidence="1">
    <location>
        <begin position="40"/>
        <end position="57"/>
    </location>
</feature>
<evidence type="ECO:0000313" key="2">
    <source>
        <dbReference type="EMBL" id="GAB0194208.1"/>
    </source>
</evidence>
<keyword evidence="1" id="KW-0472">Membrane</keyword>
<accession>A0ABC9X933</accession>
<dbReference type="Proteomes" id="UP001623348">
    <property type="component" value="Unassembled WGS sequence"/>
</dbReference>
<comment type="caution">
    <text evidence="2">The sequence shown here is derived from an EMBL/GenBank/DDBJ whole genome shotgun (WGS) entry which is preliminary data.</text>
</comment>
<keyword evidence="1" id="KW-1133">Transmembrane helix</keyword>
<protein>
    <submittedName>
        <fullName evidence="2">Uncharacterized protein</fullName>
    </submittedName>
</protein>